<feature type="region of interest" description="Disordered" evidence="1">
    <location>
        <begin position="392"/>
        <end position="467"/>
    </location>
</feature>
<organism evidence="3 4">
    <name type="scientific">Castilleja foliolosa</name>
    <dbReference type="NCBI Taxonomy" id="1961234"/>
    <lineage>
        <taxon>Eukaryota</taxon>
        <taxon>Viridiplantae</taxon>
        <taxon>Streptophyta</taxon>
        <taxon>Embryophyta</taxon>
        <taxon>Tracheophyta</taxon>
        <taxon>Spermatophyta</taxon>
        <taxon>Magnoliopsida</taxon>
        <taxon>eudicotyledons</taxon>
        <taxon>Gunneridae</taxon>
        <taxon>Pentapetalae</taxon>
        <taxon>asterids</taxon>
        <taxon>lamiids</taxon>
        <taxon>Lamiales</taxon>
        <taxon>Orobanchaceae</taxon>
        <taxon>Pedicularideae</taxon>
        <taxon>Castillejinae</taxon>
        <taxon>Castilleja</taxon>
    </lineage>
</organism>
<proteinExistence type="predicted"/>
<accession>A0ABD3C621</accession>
<evidence type="ECO:0000313" key="4">
    <source>
        <dbReference type="Proteomes" id="UP001632038"/>
    </source>
</evidence>
<evidence type="ECO:0000256" key="1">
    <source>
        <dbReference type="SAM" id="MobiDB-lite"/>
    </source>
</evidence>
<dbReference type="InterPro" id="IPR025558">
    <property type="entry name" value="DUF4283"/>
</dbReference>
<feature type="domain" description="DUF4283" evidence="2">
    <location>
        <begin position="67"/>
        <end position="150"/>
    </location>
</feature>
<comment type="caution">
    <text evidence="3">The sequence shown here is derived from an EMBL/GenBank/DDBJ whole genome shotgun (WGS) entry which is preliminary data.</text>
</comment>
<feature type="compositionally biased region" description="Polar residues" evidence="1">
    <location>
        <begin position="416"/>
        <end position="438"/>
    </location>
</feature>
<gene>
    <name evidence="3" type="ORF">CASFOL_031702</name>
</gene>
<protein>
    <recommendedName>
        <fullName evidence="2">DUF4283 domain-containing protein</fullName>
    </recommendedName>
</protein>
<sequence length="467" mass="53220">MGASTAAVEAAILEPQKRSYTHVTAPSRQVNTNWFELQPIPFTQRNTTYVNNIPACIISNMELEQEEKQFEYALILKFSAGRPSLFDIKNHIYNSWEMKSDPVITLLDARNVLLIAENQEDMIKAQTQPSRRINASLYRIFRWSRDFDFNKDDKIVPVWISLPRLPISYMNPTLLRKIGNMVGDFLRVDVKTLKLNNAFAARICVEVDVSQDLPQAIWVGDSPDNGFVQNLEYEGNNSFCGHCGLIGHGRGVCKKLRSQNEETKNAKHTSQVQSQKKPQTETWQIKKRGGRANDKEEIENTKNTLDNNHTDINQGRRNFNDNKNTEQQDNLESANPFSVLQEDHNEDSQSDLDKSNKHVINEEAAKDFDLVPETQEILRPDKTNNEENLIPVHTNLIPEKNNAENRDENKADESIEQNIQNSESPGTQEVLTLMNSLKQVEDQGQGQSKKVQSSQQPGRGGQQSYQQ</sequence>
<dbReference type="Pfam" id="PF14111">
    <property type="entry name" value="DUF4283"/>
    <property type="match status" value="1"/>
</dbReference>
<evidence type="ECO:0000313" key="3">
    <source>
        <dbReference type="EMBL" id="KAL3625034.1"/>
    </source>
</evidence>
<keyword evidence="4" id="KW-1185">Reference proteome</keyword>
<feature type="compositionally biased region" description="Polar residues" evidence="1">
    <location>
        <begin position="301"/>
        <end position="317"/>
    </location>
</feature>
<dbReference type="PANTHER" id="PTHR31286:SF180">
    <property type="entry name" value="OS10G0362600 PROTEIN"/>
    <property type="match status" value="1"/>
</dbReference>
<feature type="compositionally biased region" description="Low complexity" evidence="1">
    <location>
        <begin position="443"/>
        <end position="467"/>
    </location>
</feature>
<name>A0ABD3C621_9LAMI</name>
<feature type="region of interest" description="Disordered" evidence="1">
    <location>
        <begin position="260"/>
        <end position="330"/>
    </location>
</feature>
<dbReference type="InterPro" id="IPR040256">
    <property type="entry name" value="At4g02000-like"/>
</dbReference>
<dbReference type="AlphaFoldDB" id="A0ABD3C621"/>
<feature type="compositionally biased region" description="Polar residues" evidence="1">
    <location>
        <begin position="268"/>
        <end position="283"/>
    </location>
</feature>
<dbReference type="EMBL" id="JAVIJP010000053">
    <property type="protein sequence ID" value="KAL3625034.1"/>
    <property type="molecule type" value="Genomic_DNA"/>
</dbReference>
<evidence type="ECO:0000259" key="2">
    <source>
        <dbReference type="Pfam" id="PF14111"/>
    </source>
</evidence>
<feature type="compositionally biased region" description="Basic and acidic residues" evidence="1">
    <location>
        <begin position="401"/>
        <end position="413"/>
    </location>
</feature>
<feature type="compositionally biased region" description="Basic and acidic residues" evidence="1">
    <location>
        <begin position="291"/>
        <end position="300"/>
    </location>
</feature>
<dbReference type="PANTHER" id="PTHR31286">
    <property type="entry name" value="GLYCINE-RICH CELL WALL STRUCTURAL PROTEIN 1.8-LIKE"/>
    <property type="match status" value="1"/>
</dbReference>
<dbReference type="Proteomes" id="UP001632038">
    <property type="component" value="Unassembled WGS sequence"/>
</dbReference>
<reference evidence="4" key="1">
    <citation type="journal article" date="2024" name="IScience">
        <title>Strigolactones Initiate the Formation of Haustorium-like Structures in Castilleja.</title>
        <authorList>
            <person name="Buerger M."/>
            <person name="Peterson D."/>
            <person name="Chory J."/>
        </authorList>
    </citation>
    <scope>NUCLEOTIDE SEQUENCE [LARGE SCALE GENOMIC DNA]</scope>
</reference>